<dbReference type="AlphaFoldDB" id="A0A7Y6K0Y3"/>
<dbReference type="GO" id="GO:0003700">
    <property type="term" value="F:DNA-binding transcription factor activity"/>
    <property type="evidence" value="ECO:0007669"/>
    <property type="project" value="InterPro"/>
</dbReference>
<dbReference type="SUPFAM" id="SSF53850">
    <property type="entry name" value="Periplasmic binding protein-like II"/>
    <property type="match status" value="1"/>
</dbReference>
<feature type="domain" description="HTH lysR-type" evidence="5">
    <location>
        <begin position="1"/>
        <end position="59"/>
    </location>
</feature>
<dbReference type="GO" id="GO:0006351">
    <property type="term" value="P:DNA-templated transcription"/>
    <property type="evidence" value="ECO:0007669"/>
    <property type="project" value="TreeGrafter"/>
</dbReference>
<dbReference type="PANTHER" id="PTHR30537:SF35">
    <property type="entry name" value="TRANSCRIPTIONAL REGULATORY PROTEIN"/>
    <property type="match status" value="1"/>
</dbReference>
<name>A0A7Y6K0Y3_9BURK</name>
<dbReference type="FunFam" id="1.10.10.10:FF:000001">
    <property type="entry name" value="LysR family transcriptional regulator"/>
    <property type="match status" value="1"/>
</dbReference>
<dbReference type="PANTHER" id="PTHR30537">
    <property type="entry name" value="HTH-TYPE TRANSCRIPTIONAL REGULATOR"/>
    <property type="match status" value="1"/>
</dbReference>
<accession>A0A7Y6K0Y3</accession>
<dbReference type="Pfam" id="PF00126">
    <property type="entry name" value="HTH_1"/>
    <property type="match status" value="1"/>
</dbReference>
<sequence length="298" mass="33266">MSQLASIRIFAKVAERLNFAEAAKYMGVSASVVTRSVAKLEQRLGVRLINRTTRRVSLTDTGQLYYKRCVELIGLLDVMDEFVTSASNEPAKLLKIAASSAYANSDLPEVLAAYRQREPHTSFELTVFEDMTDITVADFDVCFSAERRLRDSSLICRALAQARDVIVASPDYLCRRGTPHTPAELAAHDILLASDAPSRYWEFRSTSGTHRVVVRPALNTQSPALIKRAVLVGLGIARLSTSLIQEELDSGMLKILLHDAELCGDERTFWILYPGQLYMATAVRGFIDFVVDRYRKNN</sequence>
<dbReference type="Gene3D" id="3.40.190.290">
    <property type="match status" value="1"/>
</dbReference>
<dbReference type="Gene3D" id="1.10.10.10">
    <property type="entry name" value="Winged helix-like DNA-binding domain superfamily/Winged helix DNA-binding domain"/>
    <property type="match status" value="1"/>
</dbReference>
<evidence type="ECO:0000256" key="2">
    <source>
        <dbReference type="ARBA" id="ARBA00023015"/>
    </source>
</evidence>
<keyword evidence="3" id="KW-0238">DNA-binding</keyword>
<protein>
    <submittedName>
        <fullName evidence="6">LysR family transcriptional regulator</fullName>
    </submittedName>
</protein>
<evidence type="ECO:0000313" key="6">
    <source>
        <dbReference type="EMBL" id="NUY02396.1"/>
    </source>
</evidence>
<keyword evidence="2" id="KW-0805">Transcription regulation</keyword>
<dbReference type="RefSeq" id="WP_176108769.1">
    <property type="nucleotide sequence ID" value="NZ_JAALDK010000001.1"/>
</dbReference>
<evidence type="ECO:0000313" key="7">
    <source>
        <dbReference type="Proteomes" id="UP000594380"/>
    </source>
</evidence>
<comment type="caution">
    <text evidence="6">The sequence shown here is derived from an EMBL/GenBank/DDBJ whole genome shotgun (WGS) entry which is preliminary data.</text>
</comment>
<proteinExistence type="inferred from homology"/>
<dbReference type="EMBL" id="JAALDK010000001">
    <property type="protein sequence ID" value="NUY02396.1"/>
    <property type="molecule type" value="Genomic_DNA"/>
</dbReference>
<reference evidence="6 7" key="1">
    <citation type="submission" date="2020-02" db="EMBL/GenBank/DDBJ databases">
        <title>Paraburkholderia simonii sp. nov. and Paraburkholderia youngii sp. nov. Brazilian and Mexican Mimosa-associated rhizobia.</title>
        <authorList>
            <person name="Mavima L."/>
            <person name="Beukes C.W."/>
            <person name="Chan W.Y."/>
            <person name="Palmer M."/>
            <person name="De Meyer S.E."/>
            <person name="James E.K."/>
            <person name="Venter S.N."/>
            <person name="Steenkamp E.T."/>
        </authorList>
    </citation>
    <scope>NUCLEOTIDE SEQUENCE [LARGE SCALE GENOMIC DNA]</scope>
    <source>
        <strain evidence="6 7">JPY169</strain>
    </source>
</reference>
<dbReference type="Proteomes" id="UP000594380">
    <property type="component" value="Unassembled WGS sequence"/>
</dbReference>
<dbReference type="PROSITE" id="PS50931">
    <property type="entry name" value="HTH_LYSR"/>
    <property type="match status" value="1"/>
</dbReference>
<keyword evidence="4" id="KW-0804">Transcription</keyword>
<dbReference type="InterPro" id="IPR000847">
    <property type="entry name" value="LysR_HTH_N"/>
</dbReference>
<dbReference type="InterPro" id="IPR036388">
    <property type="entry name" value="WH-like_DNA-bd_sf"/>
</dbReference>
<dbReference type="GO" id="GO:0043565">
    <property type="term" value="F:sequence-specific DNA binding"/>
    <property type="evidence" value="ECO:0007669"/>
    <property type="project" value="TreeGrafter"/>
</dbReference>
<dbReference type="InterPro" id="IPR005119">
    <property type="entry name" value="LysR_subst-bd"/>
</dbReference>
<organism evidence="6 7">
    <name type="scientific">Paraburkholderia youngii</name>
    <dbReference type="NCBI Taxonomy" id="2782701"/>
    <lineage>
        <taxon>Bacteria</taxon>
        <taxon>Pseudomonadati</taxon>
        <taxon>Pseudomonadota</taxon>
        <taxon>Betaproteobacteria</taxon>
        <taxon>Burkholderiales</taxon>
        <taxon>Burkholderiaceae</taxon>
        <taxon>Paraburkholderia</taxon>
    </lineage>
</organism>
<evidence type="ECO:0000256" key="3">
    <source>
        <dbReference type="ARBA" id="ARBA00023125"/>
    </source>
</evidence>
<dbReference type="InterPro" id="IPR036390">
    <property type="entry name" value="WH_DNA-bd_sf"/>
</dbReference>
<evidence type="ECO:0000256" key="4">
    <source>
        <dbReference type="ARBA" id="ARBA00023163"/>
    </source>
</evidence>
<dbReference type="Pfam" id="PF03466">
    <property type="entry name" value="LysR_substrate"/>
    <property type="match status" value="1"/>
</dbReference>
<gene>
    <name evidence="6" type="ORF">G5S42_22435</name>
</gene>
<comment type="similarity">
    <text evidence="1">Belongs to the LysR transcriptional regulatory family.</text>
</comment>
<dbReference type="GeneID" id="301103105"/>
<evidence type="ECO:0000256" key="1">
    <source>
        <dbReference type="ARBA" id="ARBA00009437"/>
    </source>
</evidence>
<dbReference type="SUPFAM" id="SSF46785">
    <property type="entry name" value="Winged helix' DNA-binding domain"/>
    <property type="match status" value="1"/>
</dbReference>
<dbReference type="CDD" id="cd08422">
    <property type="entry name" value="PBP2_CrgA_like"/>
    <property type="match status" value="1"/>
</dbReference>
<evidence type="ECO:0000259" key="5">
    <source>
        <dbReference type="PROSITE" id="PS50931"/>
    </source>
</evidence>
<dbReference type="InterPro" id="IPR058163">
    <property type="entry name" value="LysR-type_TF_proteobact-type"/>
</dbReference>